<sequence length="95" mass="10600">MGPPEGEAHVLPVTRLEICTEHLSIDQREELLDAVWTALRISPGMVTADGNVELVLSQCGGLARPEDAPLVRVNDLEYRNVTPGRLVTLMRRWVR</sequence>
<dbReference type="RefSeq" id="WP_224609348.1">
    <property type="nucleotide sequence ID" value="NZ_JAIQXV010000011.1"/>
</dbReference>
<dbReference type="Proteomes" id="UP001596317">
    <property type="component" value="Unassembled WGS sequence"/>
</dbReference>
<accession>A0ABW1ZIP4</accession>
<proteinExistence type="predicted"/>
<dbReference type="Gene3D" id="3.40.30.10">
    <property type="entry name" value="Glutaredoxin"/>
    <property type="match status" value="1"/>
</dbReference>
<dbReference type="EMBL" id="JBHSWB010000001">
    <property type="protein sequence ID" value="MFC6660242.1"/>
    <property type="molecule type" value="Genomic_DNA"/>
</dbReference>
<reference evidence="2" key="1">
    <citation type="journal article" date="2019" name="Int. J. Syst. Evol. Microbiol.">
        <title>The Global Catalogue of Microorganisms (GCM) 10K type strain sequencing project: providing services to taxonomists for standard genome sequencing and annotation.</title>
        <authorList>
            <consortium name="The Broad Institute Genomics Platform"/>
            <consortium name="The Broad Institute Genome Sequencing Center for Infectious Disease"/>
            <person name="Wu L."/>
            <person name="Ma J."/>
        </authorList>
    </citation>
    <scope>NUCLEOTIDE SEQUENCE [LARGE SCALE GENOMIC DNA]</scope>
    <source>
        <strain evidence="2">CCUG 63830</strain>
    </source>
</reference>
<dbReference type="InterPro" id="IPR036249">
    <property type="entry name" value="Thioredoxin-like_sf"/>
</dbReference>
<organism evidence="1 2">
    <name type="scientific">Deinococcus multiflagellatus</name>
    <dbReference type="NCBI Taxonomy" id="1656887"/>
    <lineage>
        <taxon>Bacteria</taxon>
        <taxon>Thermotogati</taxon>
        <taxon>Deinococcota</taxon>
        <taxon>Deinococci</taxon>
        <taxon>Deinococcales</taxon>
        <taxon>Deinococcaceae</taxon>
        <taxon>Deinococcus</taxon>
    </lineage>
</organism>
<gene>
    <name evidence="1" type="ORF">ACFP90_07620</name>
</gene>
<dbReference type="Pfam" id="PF01257">
    <property type="entry name" value="2Fe-2S_thioredx"/>
    <property type="match status" value="1"/>
</dbReference>
<dbReference type="SUPFAM" id="SSF52833">
    <property type="entry name" value="Thioredoxin-like"/>
    <property type="match status" value="1"/>
</dbReference>
<evidence type="ECO:0000313" key="1">
    <source>
        <dbReference type="EMBL" id="MFC6660242.1"/>
    </source>
</evidence>
<evidence type="ECO:0000313" key="2">
    <source>
        <dbReference type="Proteomes" id="UP001596317"/>
    </source>
</evidence>
<keyword evidence="2" id="KW-1185">Reference proteome</keyword>
<comment type="caution">
    <text evidence="1">The sequence shown here is derived from an EMBL/GenBank/DDBJ whole genome shotgun (WGS) entry which is preliminary data.</text>
</comment>
<protein>
    <submittedName>
        <fullName evidence="1">NAD(P)H-dependent oxidoreductase subunit E</fullName>
    </submittedName>
</protein>
<name>A0ABW1ZIP4_9DEIO</name>